<dbReference type="PROSITE" id="PS51257">
    <property type="entry name" value="PROKAR_LIPOPROTEIN"/>
    <property type="match status" value="1"/>
</dbReference>
<feature type="transmembrane region" description="Helical" evidence="1">
    <location>
        <begin position="118"/>
        <end position="137"/>
    </location>
</feature>
<dbReference type="RefSeq" id="WP_208353207.1">
    <property type="nucleotide sequence ID" value="NZ_JAALHA020000002.1"/>
</dbReference>
<proteinExistence type="predicted"/>
<dbReference type="Proteomes" id="UP000667802">
    <property type="component" value="Unassembled WGS sequence"/>
</dbReference>
<evidence type="ECO:0000313" key="3">
    <source>
        <dbReference type="Proteomes" id="UP000667802"/>
    </source>
</evidence>
<feature type="transmembrane region" description="Helical" evidence="1">
    <location>
        <begin position="6"/>
        <end position="30"/>
    </location>
</feature>
<keyword evidence="1" id="KW-1133">Transmembrane helix</keyword>
<keyword evidence="1" id="KW-0812">Transmembrane</keyword>
<feature type="transmembrane region" description="Helical" evidence="1">
    <location>
        <begin position="338"/>
        <end position="357"/>
    </location>
</feature>
<protein>
    <recommendedName>
        <fullName evidence="4">DUF2029 domain-containing protein</fullName>
    </recommendedName>
</protein>
<feature type="transmembrane region" description="Helical" evidence="1">
    <location>
        <begin position="377"/>
        <end position="399"/>
    </location>
</feature>
<keyword evidence="1" id="KW-0472">Membrane</keyword>
<keyword evidence="3" id="KW-1185">Reference proteome</keyword>
<evidence type="ECO:0000313" key="2">
    <source>
        <dbReference type="EMBL" id="MDR9894102.1"/>
    </source>
</evidence>
<feature type="transmembrane region" description="Helical" evidence="1">
    <location>
        <begin position="262"/>
        <end position="279"/>
    </location>
</feature>
<feature type="transmembrane region" description="Helical" evidence="1">
    <location>
        <begin position="144"/>
        <end position="160"/>
    </location>
</feature>
<name>A0AAP5I5J8_9CYAN</name>
<sequence length="411" mass="47361">MTGKKVLFSVFLLAFISSCLIFVFFGYNAIWTFWNVPTMSPHFADTRAITSGAEAHALGYDPLYNNVRDPWQRPMNLTHLWQILFYFGLNQSHTTLIGSIFIILFFLSPFIFIKTLPTSTACVLSFAFISPAVMLGVERATPDLFLFFLLALGLRIGYTSTIAETFFVLFASFLKLFPIFGIFFLLKESKFRFWGLFTLACTVFLIYIIFTFNDVKQMVHVTPRGTEYSYGVNVFWMRLEELTQSPHLKNISVIIQSLGKKLSYLTLITIFIVSGLSVFRKRDINLLENEQHIDAFRLGAGVYIGTFMFGNNWDYRLIFLIFTIPQIVSWIKKKINPYSLICCFILPAIILSFWYLIVKQILGSNLAFLIDQFSKWVVFSGLVYLLLASLPSWLSSYFYRLIDINRSKVSA</sequence>
<gene>
    <name evidence="2" type="ORF">G7B40_005890</name>
</gene>
<organism evidence="2 3">
    <name type="scientific">Aetokthonos hydrillicola Thurmond2011</name>
    <dbReference type="NCBI Taxonomy" id="2712845"/>
    <lineage>
        <taxon>Bacteria</taxon>
        <taxon>Bacillati</taxon>
        <taxon>Cyanobacteriota</taxon>
        <taxon>Cyanophyceae</taxon>
        <taxon>Nostocales</taxon>
        <taxon>Hapalosiphonaceae</taxon>
        <taxon>Aetokthonos</taxon>
    </lineage>
</organism>
<reference evidence="3" key="1">
    <citation type="journal article" date="2021" name="Science">
        <title>Hunting the eagle killer: A cyanobacterial neurotoxin causes vacuolar myelinopathy.</title>
        <authorList>
            <person name="Breinlinger S."/>
            <person name="Phillips T.J."/>
            <person name="Haram B.N."/>
            <person name="Mares J."/>
            <person name="Martinez Yerena J.A."/>
            <person name="Hrouzek P."/>
            <person name="Sobotka R."/>
            <person name="Henderson W.M."/>
            <person name="Schmieder P."/>
            <person name="Williams S.M."/>
            <person name="Lauderdale J.D."/>
            <person name="Wilde H.D."/>
            <person name="Gerrin W."/>
            <person name="Kust A."/>
            <person name="Washington J.W."/>
            <person name="Wagner C."/>
            <person name="Geier B."/>
            <person name="Liebeke M."/>
            <person name="Enke H."/>
            <person name="Niedermeyer T.H.J."/>
            <person name="Wilde S.B."/>
        </authorList>
    </citation>
    <scope>NUCLEOTIDE SEQUENCE [LARGE SCALE GENOMIC DNA]</scope>
    <source>
        <strain evidence="3">Thurmond2011</strain>
    </source>
</reference>
<feature type="transmembrane region" description="Helical" evidence="1">
    <location>
        <begin position="166"/>
        <end position="186"/>
    </location>
</feature>
<comment type="caution">
    <text evidence="2">The sequence shown here is derived from an EMBL/GenBank/DDBJ whole genome shotgun (WGS) entry which is preliminary data.</text>
</comment>
<evidence type="ECO:0000256" key="1">
    <source>
        <dbReference type="SAM" id="Phobius"/>
    </source>
</evidence>
<feature type="transmembrane region" description="Helical" evidence="1">
    <location>
        <begin position="193"/>
        <end position="212"/>
    </location>
</feature>
<dbReference type="AlphaFoldDB" id="A0AAP5I5J8"/>
<accession>A0AAP5I5J8</accession>
<feature type="transmembrane region" description="Helical" evidence="1">
    <location>
        <begin position="83"/>
        <end position="112"/>
    </location>
</feature>
<evidence type="ECO:0008006" key="4">
    <source>
        <dbReference type="Google" id="ProtNLM"/>
    </source>
</evidence>
<dbReference type="EMBL" id="JAALHA020000002">
    <property type="protein sequence ID" value="MDR9894102.1"/>
    <property type="molecule type" value="Genomic_DNA"/>
</dbReference>